<evidence type="ECO:0000313" key="4">
    <source>
        <dbReference type="Proteomes" id="UP001489902"/>
    </source>
</evidence>
<dbReference type="CDD" id="cd12148">
    <property type="entry name" value="fungal_TF_MHR"/>
    <property type="match status" value="1"/>
</dbReference>
<dbReference type="InterPro" id="IPR053187">
    <property type="entry name" value="Notoamide_regulator"/>
</dbReference>
<keyword evidence="4" id="KW-1185">Reference proteome</keyword>
<dbReference type="Pfam" id="PF00172">
    <property type="entry name" value="Zn_clus"/>
    <property type="match status" value="1"/>
</dbReference>
<dbReference type="PANTHER" id="PTHR47256">
    <property type="entry name" value="ZN(II)2CYS6 TRANSCRIPTION FACTOR (EUROFUNG)-RELATED"/>
    <property type="match status" value="1"/>
</dbReference>
<dbReference type="EMBL" id="CP151267">
    <property type="protein sequence ID" value="WZH50301.1"/>
    <property type="molecule type" value="Genomic_DNA"/>
</dbReference>
<dbReference type="Proteomes" id="UP001489902">
    <property type="component" value="Chromosome 8"/>
</dbReference>
<feature type="domain" description="Zn(2)-C6 fungal-type" evidence="2">
    <location>
        <begin position="45"/>
        <end position="75"/>
    </location>
</feature>
<evidence type="ECO:0000259" key="2">
    <source>
        <dbReference type="PROSITE" id="PS50048"/>
    </source>
</evidence>
<accession>A0ABZ2XCA0</accession>
<evidence type="ECO:0000256" key="1">
    <source>
        <dbReference type="ARBA" id="ARBA00023242"/>
    </source>
</evidence>
<dbReference type="PROSITE" id="PS50048">
    <property type="entry name" value="ZN2_CY6_FUNGAL_2"/>
    <property type="match status" value="1"/>
</dbReference>
<dbReference type="SUPFAM" id="SSF57701">
    <property type="entry name" value="Zn2/Cys6 DNA-binding domain"/>
    <property type="match status" value="1"/>
</dbReference>
<dbReference type="CDD" id="cd00067">
    <property type="entry name" value="GAL4"/>
    <property type="match status" value="1"/>
</dbReference>
<dbReference type="PANTHER" id="PTHR47256:SF1">
    <property type="entry name" value="ZN(II)2CYS6 TRANSCRIPTION FACTOR (EUROFUNG)"/>
    <property type="match status" value="1"/>
</dbReference>
<protein>
    <submittedName>
        <fullName evidence="3">Sorbicillinoid biosynthetic cluster transcription factor sor3</fullName>
    </submittedName>
</protein>
<dbReference type="InterPro" id="IPR001138">
    <property type="entry name" value="Zn2Cys6_DnaBD"/>
</dbReference>
<proteinExistence type="predicted"/>
<evidence type="ECO:0000313" key="3">
    <source>
        <dbReference type="EMBL" id="WZH50301.1"/>
    </source>
</evidence>
<reference evidence="3 4" key="1">
    <citation type="submission" date="2024-04" db="EMBL/GenBank/DDBJ databases">
        <title>Complete genome sequence of Fusarium acuminatum.</title>
        <authorList>
            <person name="Lan B."/>
        </authorList>
    </citation>
    <scope>NUCLEOTIDE SEQUENCE [LARGE SCALE GENOMIC DNA]</scope>
    <source>
        <strain evidence="3">1A</strain>
    </source>
</reference>
<keyword evidence="1" id="KW-0539">Nucleus</keyword>
<dbReference type="SMART" id="SM00066">
    <property type="entry name" value="GAL4"/>
    <property type="match status" value="1"/>
</dbReference>
<organism evidence="3 4">
    <name type="scientific">Fusarium acuminatum</name>
    <dbReference type="NCBI Taxonomy" id="5515"/>
    <lineage>
        <taxon>Eukaryota</taxon>
        <taxon>Fungi</taxon>
        <taxon>Dikarya</taxon>
        <taxon>Ascomycota</taxon>
        <taxon>Pezizomycotina</taxon>
        <taxon>Sordariomycetes</taxon>
        <taxon>Hypocreomycetidae</taxon>
        <taxon>Hypocreales</taxon>
        <taxon>Nectriaceae</taxon>
        <taxon>Fusarium</taxon>
        <taxon>Fusarium tricinctum species complex</taxon>
    </lineage>
</organism>
<dbReference type="Gene3D" id="4.10.240.10">
    <property type="entry name" value="Zn(2)-C6 fungal-type DNA-binding domain"/>
    <property type="match status" value="1"/>
</dbReference>
<name>A0ABZ2XCA0_9HYPO</name>
<dbReference type="InterPro" id="IPR036864">
    <property type="entry name" value="Zn2-C6_fun-type_DNA-bd_sf"/>
</dbReference>
<sequence>MISPASSLRPLLPRISETPNEIQLPVASKDLPPQRRVSRFTGVRECRSCRIKKVRCDGERPNCGPCESKIRTCVYPAEATRGEDLMKKPEVLQENVESFASLYRYLQDRPSNEANRLFERIRDGFSIEAALDFMKAEGSNSTLAYRDPPSARVGWTPQLHDCNLFFENDLSIEASDVLVQALRHGVDCYHFYLGTMFPIYTKPEVDMIITTSLTSEPADQQRASDQLVNKKIAYGELLAICALDFQYDRQTLPDGNGTISMQFFKKARLFIDYAVEKAPLRAMRICCCLGIYNVIAKSSLVMSYTDRGILLGSSTGLGVGKSPPSLSEDDFEGYVKTFRALITVRSWVTATLGHIPSPEVFRCIHETKEQMDNGSFDYTGENAIIDMLQQKIAQITILKANILRTVACFRVLSSAVLRQMRDDLEAWRSSLPAYMRLEALVQSPEISPDQRRVTFYMHLFYMSALILKTRALLATQGEMSSCSRDSEAASAILEGIHAAPSSARLLGLIYDEKAAVKNCWLTM</sequence>
<gene>
    <name evidence="3" type="ORF">QYS62_011545</name>
</gene>